<dbReference type="Proteomes" id="UP000198287">
    <property type="component" value="Unassembled WGS sequence"/>
</dbReference>
<dbReference type="AlphaFoldDB" id="A0A226D0Q7"/>
<evidence type="ECO:0000256" key="2">
    <source>
        <dbReference type="ARBA" id="ARBA00010701"/>
    </source>
</evidence>
<comment type="caution">
    <text evidence="6">The sequence shown here is derived from an EMBL/GenBank/DDBJ whole genome shotgun (WGS) entry which is preliminary data.</text>
</comment>
<name>A0A226D0Q7_FOLCA</name>
<dbReference type="GO" id="GO:0016042">
    <property type="term" value="P:lipid catabolic process"/>
    <property type="evidence" value="ECO:0007669"/>
    <property type="project" value="TreeGrafter"/>
</dbReference>
<dbReference type="GO" id="GO:0016298">
    <property type="term" value="F:lipase activity"/>
    <property type="evidence" value="ECO:0007669"/>
    <property type="project" value="InterPro"/>
</dbReference>
<dbReference type="Pfam" id="PF00151">
    <property type="entry name" value="Lipase"/>
    <property type="match status" value="2"/>
</dbReference>
<protein>
    <submittedName>
        <fullName evidence="6">Phospholipase A1 1</fullName>
    </submittedName>
</protein>
<evidence type="ECO:0000256" key="3">
    <source>
        <dbReference type="ARBA" id="ARBA00022525"/>
    </source>
</evidence>
<dbReference type="OrthoDB" id="199913at2759"/>
<dbReference type="STRING" id="158441.A0A226D0Q7"/>
<evidence type="ECO:0000256" key="1">
    <source>
        <dbReference type="ARBA" id="ARBA00004613"/>
    </source>
</evidence>
<dbReference type="InterPro" id="IPR013818">
    <property type="entry name" value="Lipase"/>
</dbReference>
<dbReference type="EMBL" id="LNIX01000043">
    <property type="protein sequence ID" value="OXA38799.1"/>
    <property type="molecule type" value="Genomic_DNA"/>
</dbReference>
<sequence length="376" mass="41658">MAKNLHRTGDRLLYDGMPSPIDFDQLTPQLHFFAGSTNSDGTFATHLRSSKYNNDVAKIREDFENFAELKCGRVIFLTHGLESAGSARWVEALKVALLQVDNAQLVAVLDWAVAARAGRIHAMHGGYRQAAANCLEIGRWLGNVAKIVYENMVRLGVKEPYLWGIGHSLGAHLMGRAGHEAGMRLKTSSRGWGSYILSIFRSQPVSLPTRVFDRITGLDPAGPGFQTSLPGYRQICRDDAETVDIIHTDGNSSIELLWPLVSGAKNYYGTLLPLGSIDFYPNYGHSCRRTARGNHSLAYDLFTWSITNPGFFVTDQVLERAPEVSQIEGRPGVIVRPCDKTVQSETQVEMGYHLKPGNSGLYYVKTYHQAPFVAKL</sequence>
<reference evidence="6 7" key="1">
    <citation type="submission" date="2015-12" db="EMBL/GenBank/DDBJ databases">
        <title>The genome of Folsomia candida.</title>
        <authorList>
            <person name="Faddeeva A."/>
            <person name="Derks M.F."/>
            <person name="Anvar Y."/>
            <person name="Smit S."/>
            <person name="Van Straalen N."/>
            <person name="Roelofs D."/>
        </authorList>
    </citation>
    <scope>NUCLEOTIDE SEQUENCE [LARGE SCALE GENOMIC DNA]</scope>
    <source>
        <strain evidence="6 7">VU population</strain>
        <tissue evidence="6">Whole body</tissue>
    </source>
</reference>
<evidence type="ECO:0000256" key="4">
    <source>
        <dbReference type="RuleBase" id="RU004262"/>
    </source>
</evidence>
<feature type="domain" description="Lipase" evidence="5">
    <location>
        <begin position="73"/>
        <end position="183"/>
    </location>
</feature>
<evidence type="ECO:0000313" key="6">
    <source>
        <dbReference type="EMBL" id="OXA38799.1"/>
    </source>
</evidence>
<accession>A0A226D0Q7</accession>
<organism evidence="6 7">
    <name type="scientific">Folsomia candida</name>
    <name type="common">Springtail</name>
    <dbReference type="NCBI Taxonomy" id="158441"/>
    <lineage>
        <taxon>Eukaryota</taxon>
        <taxon>Metazoa</taxon>
        <taxon>Ecdysozoa</taxon>
        <taxon>Arthropoda</taxon>
        <taxon>Hexapoda</taxon>
        <taxon>Collembola</taxon>
        <taxon>Entomobryomorpha</taxon>
        <taxon>Isotomoidea</taxon>
        <taxon>Isotomidae</taxon>
        <taxon>Proisotominae</taxon>
        <taxon>Folsomia</taxon>
    </lineage>
</organism>
<dbReference type="OMA" id="HTDGQDV"/>
<comment type="subcellular location">
    <subcellularLocation>
        <location evidence="1">Secreted</location>
    </subcellularLocation>
</comment>
<feature type="domain" description="Lipase" evidence="5">
    <location>
        <begin position="211"/>
        <end position="285"/>
    </location>
</feature>
<gene>
    <name evidence="6" type="ORF">Fcan01_26472</name>
</gene>
<dbReference type="Gene3D" id="3.40.50.1820">
    <property type="entry name" value="alpha/beta hydrolase"/>
    <property type="match status" value="1"/>
</dbReference>
<keyword evidence="7" id="KW-1185">Reference proteome</keyword>
<evidence type="ECO:0000313" key="7">
    <source>
        <dbReference type="Proteomes" id="UP000198287"/>
    </source>
</evidence>
<dbReference type="InterPro" id="IPR000734">
    <property type="entry name" value="TAG_lipase"/>
</dbReference>
<evidence type="ECO:0000259" key="5">
    <source>
        <dbReference type="Pfam" id="PF00151"/>
    </source>
</evidence>
<keyword evidence="3" id="KW-0964">Secreted</keyword>
<dbReference type="PANTHER" id="PTHR11610">
    <property type="entry name" value="LIPASE"/>
    <property type="match status" value="1"/>
</dbReference>
<dbReference type="GO" id="GO:0005615">
    <property type="term" value="C:extracellular space"/>
    <property type="evidence" value="ECO:0007669"/>
    <property type="project" value="TreeGrafter"/>
</dbReference>
<dbReference type="InterPro" id="IPR029058">
    <property type="entry name" value="AB_hydrolase_fold"/>
</dbReference>
<comment type="similarity">
    <text evidence="2 4">Belongs to the AB hydrolase superfamily. Lipase family.</text>
</comment>
<dbReference type="SUPFAM" id="SSF53474">
    <property type="entry name" value="alpha/beta-Hydrolases"/>
    <property type="match status" value="1"/>
</dbReference>
<proteinExistence type="inferred from homology"/>